<proteinExistence type="predicted"/>
<dbReference type="EMBL" id="SSTD01017537">
    <property type="protein sequence ID" value="TYJ99803.1"/>
    <property type="molecule type" value="Genomic_DNA"/>
</dbReference>
<dbReference type="EMBL" id="SSTE01000903">
    <property type="protein sequence ID" value="KAA0066093.1"/>
    <property type="molecule type" value="Genomic_DNA"/>
</dbReference>
<dbReference type="PANTHER" id="PTHR31973">
    <property type="entry name" value="POLYPROTEIN, PUTATIVE-RELATED"/>
    <property type="match status" value="1"/>
</dbReference>
<dbReference type="PANTHER" id="PTHR31973:SF187">
    <property type="entry name" value="MUTATOR TRANSPOSASE MUDRA PROTEIN"/>
    <property type="match status" value="1"/>
</dbReference>
<name>A0A5A7VD35_CUCMM</name>
<dbReference type="Proteomes" id="UP000321393">
    <property type="component" value="Unassembled WGS sequence"/>
</dbReference>
<comment type="caution">
    <text evidence="1">The sequence shown here is derived from an EMBL/GenBank/DDBJ whole genome shotgun (WGS) entry which is preliminary data.</text>
</comment>
<evidence type="ECO:0000313" key="2">
    <source>
        <dbReference type="EMBL" id="TYJ99803.1"/>
    </source>
</evidence>
<gene>
    <name evidence="2" type="ORF">E5676_scaffold446G00010</name>
    <name evidence="1" type="ORF">E6C27_scaffold21G00840</name>
</gene>
<evidence type="ECO:0000313" key="4">
    <source>
        <dbReference type="Proteomes" id="UP000321947"/>
    </source>
</evidence>
<dbReference type="OrthoDB" id="683469at2759"/>
<reference evidence="3 4" key="1">
    <citation type="submission" date="2019-08" db="EMBL/GenBank/DDBJ databases">
        <title>Draft genome sequences of two oriental melons (Cucumis melo L. var makuwa).</title>
        <authorList>
            <person name="Kwon S.-Y."/>
        </authorList>
    </citation>
    <scope>NUCLEOTIDE SEQUENCE [LARGE SCALE GENOMIC DNA]</scope>
    <source>
        <strain evidence="4">cv. Chang Bougi</strain>
        <strain evidence="3">cv. SW 3</strain>
        <tissue evidence="1">Leaf</tissue>
    </source>
</reference>
<organism evidence="1 3">
    <name type="scientific">Cucumis melo var. makuwa</name>
    <name type="common">Oriental melon</name>
    <dbReference type="NCBI Taxonomy" id="1194695"/>
    <lineage>
        <taxon>Eukaryota</taxon>
        <taxon>Viridiplantae</taxon>
        <taxon>Streptophyta</taxon>
        <taxon>Embryophyta</taxon>
        <taxon>Tracheophyta</taxon>
        <taxon>Spermatophyta</taxon>
        <taxon>Magnoliopsida</taxon>
        <taxon>eudicotyledons</taxon>
        <taxon>Gunneridae</taxon>
        <taxon>Pentapetalae</taxon>
        <taxon>rosids</taxon>
        <taxon>fabids</taxon>
        <taxon>Cucurbitales</taxon>
        <taxon>Cucurbitaceae</taxon>
        <taxon>Benincaseae</taxon>
        <taxon>Cucumis</taxon>
    </lineage>
</organism>
<dbReference type="Proteomes" id="UP000321947">
    <property type="component" value="Unassembled WGS sequence"/>
</dbReference>
<evidence type="ECO:0000313" key="3">
    <source>
        <dbReference type="Proteomes" id="UP000321393"/>
    </source>
</evidence>
<protein>
    <submittedName>
        <fullName evidence="1">Protein FAR-RED ELONGATED HYPOCOTYL 3-like</fullName>
    </submittedName>
</protein>
<sequence>MLPRFAYILELRNPGSVVEYKVDVDSRFLYFFMALSTSISGWQHYRPVISIDGTSLKNKYDGTLLSASTPDANNRFFH</sequence>
<accession>A0A5A7VD35</accession>
<evidence type="ECO:0000313" key="1">
    <source>
        <dbReference type="EMBL" id="KAA0066093.1"/>
    </source>
</evidence>
<dbReference type="AlphaFoldDB" id="A0A5A7VD35"/>